<dbReference type="PANTHER" id="PTHR33214:SF69">
    <property type="entry name" value="BIFUNCTIONAL INHIBITOR_LIPID-TRANSFER PROTEIN_SEED STORAGE 2S ALBUMIN SUPERFAMILY PROTEIN"/>
    <property type="match status" value="1"/>
</dbReference>
<keyword evidence="6" id="KW-1185">Reference proteome</keyword>
<keyword evidence="2" id="KW-0446">Lipid-binding</keyword>
<dbReference type="GO" id="GO:0006869">
    <property type="term" value="P:lipid transport"/>
    <property type="evidence" value="ECO:0007669"/>
    <property type="project" value="InterPro"/>
</dbReference>
<dbReference type="Proteomes" id="UP000594263">
    <property type="component" value="Unplaced"/>
</dbReference>
<feature type="domain" description="Bifunctional inhibitor/plant lipid transfer protein/seed storage helical" evidence="4">
    <location>
        <begin position="32"/>
        <end position="98"/>
    </location>
</feature>
<keyword evidence="3" id="KW-0732">Signal</keyword>
<name>A0A7N0V4L7_KALFE</name>
<reference evidence="5" key="1">
    <citation type="submission" date="2021-01" db="UniProtKB">
        <authorList>
            <consortium name="EnsemblPlants"/>
        </authorList>
    </citation>
    <scope>IDENTIFICATION</scope>
</reference>
<dbReference type="InterPro" id="IPR033872">
    <property type="entry name" value="nsLTP2"/>
</dbReference>
<feature type="signal peptide" evidence="3">
    <location>
        <begin position="1"/>
        <end position="29"/>
    </location>
</feature>
<dbReference type="OMA" id="AIVACHV"/>
<evidence type="ECO:0000256" key="1">
    <source>
        <dbReference type="ARBA" id="ARBA00022448"/>
    </source>
</evidence>
<sequence>MKNAKAKSVAAIVGLLLFMVSNLALVAEAVGCNPVKLLPCLPSLTPDEEPVAPECCYMLKEQEPCLCDYIRNADYSKYINNPNTPYILGVCQVPQPRCRW</sequence>
<dbReference type="Gramene" id="Kaladp0098s0167.1.v1.1">
    <property type="protein sequence ID" value="Kaladp0098s0167.1.v1.1.CDS.1"/>
    <property type="gene ID" value="Kaladp0098s0167.v1.1"/>
</dbReference>
<dbReference type="Gene3D" id="1.10.110.10">
    <property type="entry name" value="Plant lipid-transfer and hydrophobic proteins"/>
    <property type="match status" value="1"/>
</dbReference>
<feature type="chain" id="PRO_5029790903" description="Bifunctional inhibitor/plant lipid transfer protein/seed storage helical domain-containing protein" evidence="3">
    <location>
        <begin position="30"/>
        <end position="100"/>
    </location>
</feature>
<evidence type="ECO:0000256" key="2">
    <source>
        <dbReference type="ARBA" id="ARBA00023121"/>
    </source>
</evidence>
<dbReference type="Pfam" id="PF00234">
    <property type="entry name" value="Tryp_alpha_amyl"/>
    <property type="match status" value="1"/>
</dbReference>
<dbReference type="InterPro" id="IPR016140">
    <property type="entry name" value="Bifunc_inhib/LTP/seed_store"/>
</dbReference>
<evidence type="ECO:0000313" key="6">
    <source>
        <dbReference type="Proteomes" id="UP000594263"/>
    </source>
</evidence>
<proteinExistence type="predicted"/>
<keyword evidence="1" id="KW-0813">Transport</keyword>
<dbReference type="EnsemblPlants" id="Kaladp0098s0167.1.v1.1">
    <property type="protein sequence ID" value="Kaladp0098s0167.1.v1.1.CDS.1"/>
    <property type="gene ID" value="Kaladp0098s0167.v1.1"/>
</dbReference>
<dbReference type="AlphaFoldDB" id="A0A7N0V4L7"/>
<organism evidence="5 6">
    <name type="scientific">Kalanchoe fedtschenkoi</name>
    <name type="common">Lavender scallops</name>
    <name type="synonym">South American air plant</name>
    <dbReference type="NCBI Taxonomy" id="63787"/>
    <lineage>
        <taxon>Eukaryota</taxon>
        <taxon>Viridiplantae</taxon>
        <taxon>Streptophyta</taxon>
        <taxon>Embryophyta</taxon>
        <taxon>Tracheophyta</taxon>
        <taxon>Spermatophyta</taxon>
        <taxon>Magnoliopsida</taxon>
        <taxon>eudicotyledons</taxon>
        <taxon>Gunneridae</taxon>
        <taxon>Pentapetalae</taxon>
        <taxon>Saxifragales</taxon>
        <taxon>Crassulaceae</taxon>
        <taxon>Kalanchoe</taxon>
    </lineage>
</organism>
<dbReference type="SUPFAM" id="SSF47699">
    <property type="entry name" value="Bifunctional inhibitor/lipid-transfer protein/seed storage 2S albumin"/>
    <property type="match status" value="1"/>
</dbReference>
<dbReference type="InterPro" id="IPR036312">
    <property type="entry name" value="Bifun_inhib/LTP/seed_sf"/>
</dbReference>
<evidence type="ECO:0000313" key="5">
    <source>
        <dbReference type="EnsemblPlants" id="Kaladp0098s0167.1.v1.1.CDS.1"/>
    </source>
</evidence>
<dbReference type="PANTHER" id="PTHR33214">
    <property type="entry name" value="BIFUNCTIONAL INHIBITOR/LIPID-TRANSFER PROTEIN/SEED STORAGE 2S ALBUMIN SUPERFAMILY PROTEIN"/>
    <property type="match status" value="1"/>
</dbReference>
<protein>
    <recommendedName>
        <fullName evidence="4">Bifunctional inhibitor/plant lipid transfer protein/seed storage helical domain-containing protein</fullName>
    </recommendedName>
</protein>
<evidence type="ECO:0000259" key="4">
    <source>
        <dbReference type="SMART" id="SM00499"/>
    </source>
</evidence>
<evidence type="ECO:0000256" key="3">
    <source>
        <dbReference type="SAM" id="SignalP"/>
    </source>
</evidence>
<dbReference type="GO" id="GO:0008289">
    <property type="term" value="F:lipid binding"/>
    <property type="evidence" value="ECO:0007669"/>
    <property type="project" value="UniProtKB-KW"/>
</dbReference>
<accession>A0A7N0V4L7</accession>
<dbReference type="SMART" id="SM00499">
    <property type="entry name" value="AAI"/>
    <property type="match status" value="1"/>
</dbReference>